<protein>
    <submittedName>
        <fullName evidence="1">Uncharacterized protein</fullName>
    </submittedName>
</protein>
<proteinExistence type="predicted"/>
<evidence type="ECO:0000313" key="1">
    <source>
        <dbReference type="EMBL" id="CAK5080779.1"/>
    </source>
</evidence>
<gene>
    <name evidence="1" type="ORF">MENTE1834_LOCUS27972</name>
</gene>
<keyword evidence="2" id="KW-1185">Reference proteome</keyword>
<reference evidence="1" key="1">
    <citation type="submission" date="2023-11" db="EMBL/GenBank/DDBJ databases">
        <authorList>
            <person name="Poullet M."/>
        </authorList>
    </citation>
    <scope>NUCLEOTIDE SEQUENCE</scope>
    <source>
        <strain evidence="1">E1834</strain>
    </source>
</reference>
<dbReference type="EMBL" id="CAVMJV010000042">
    <property type="protein sequence ID" value="CAK5080779.1"/>
    <property type="molecule type" value="Genomic_DNA"/>
</dbReference>
<dbReference type="Proteomes" id="UP001497535">
    <property type="component" value="Unassembled WGS sequence"/>
</dbReference>
<evidence type="ECO:0000313" key="2">
    <source>
        <dbReference type="Proteomes" id="UP001497535"/>
    </source>
</evidence>
<organism evidence="1 2">
    <name type="scientific">Meloidogyne enterolobii</name>
    <name type="common">Root-knot nematode worm</name>
    <name type="synonym">Meloidogyne mayaguensis</name>
    <dbReference type="NCBI Taxonomy" id="390850"/>
    <lineage>
        <taxon>Eukaryota</taxon>
        <taxon>Metazoa</taxon>
        <taxon>Ecdysozoa</taxon>
        <taxon>Nematoda</taxon>
        <taxon>Chromadorea</taxon>
        <taxon>Rhabditida</taxon>
        <taxon>Tylenchina</taxon>
        <taxon>Tylenchomorpha</taxon>
        <taxon>Tylenchoidea</taxon>
        <taxon>Meloidogynidae</taxon>
        <taxon>Meloidogyninae</taxon>
        <taxon>Meloidogyne</taxon>
    </lineage>
</organism>
<accession>A0ACB0ZNV6</accession>
<comment type="caution">
    <text evidence="1">The sequence shown here is derived from an EMBL/GenBank/DDBJ whole genome shotgun (WGS) entry which is preliminary data.</text>
</comment>
<name>A0ACB0ZNV6_MELEN</name>
<sequence length="151" mass="16890">MNDPLIWQFNLTNEKGIKPNVIATAILLFKNYELGVDVEPLCKSDDKNLLHFWLDKTQNKKELSELNILDALCTISPKHSICQIPGNAVMIKGCLINNSGNLCWISSIVVNEKLYAGERKCLSLINSIPQLPQTTTIIGGNLKKRSNLTLR</sequence>